<dbReference type="GO" id="GO:0000160">
    <property type="term" value="P:phosphorelay signal transduction system"/>
    <property type="evidence" value="ECO:0007669"/>
    <property type="project" value="InterPro"/>
</dbReference>
<dbReference type="SUPFAM" id="SSF52172">
    <property type="entry name" value="CheY-like"/>
    <property type="match status" value="1"/>
</dbReference>
<dbReference type="Gene3D" id="3.40.50.2300">
    <property type="match status" value="1"/>
</dbReference>
<keyword evidence="1 2" id="KW-0597">Phosphoprotein</keyword>
<feature type="modified residue" description="4-aspartylphosphate" evidence="2">
    <location>
        <position position="55"/>
    </location>
</feature>
<dbReference type="Pfam" id="PF00072">
    <property type="entry name" value="Response_reg"/>
    <property type="match status" value="1"/>
</dbReference>
<evidence type="ECO:0000256" key="1">
    <source>
        <dbReference type="ARBA" id="ARBA00022553"/>
    </source>
</evidence>
<dbReference type="EMBL" id="CADCTU010000653">
    <property type="protein sequence ID" value="CAA9341323.1"/>
    <property type="molecule type" value="Genomic_DNA"/>
</dbReference>
<evidence type="ECO:0000313" key="4">
    <source>
        <dbReference type="EMBL" id="CAA9341323.1"/>
    </source>
</evidence>
<feature type="domain" description="Response regulatory" evidence="3">
    <location>
        <begin position="4"/>
        <end position="120"/>
    </location>
</feature>
<dbReference type="PROSITE" id="PS50110">
    <property type="entry name" value="RESPONSE_REGULATORY"/>
    <property type="match status" value="1"/>
</dbReference>
<proteinExistence type="predicted"/>
<dbReference type="SMART" id="SM00448">
    <property type="entry name" value="REC"/>
    <property type="match status" value="1"/>
</dbReference>
<dbReference type="InterPro" id="IPR050595">
    <property type="entry name" value="Bact_response_regulator"/>
</dbReference>
<dbReference type="InterPro" id="IPR011006">
    <property type="entry name" value="CheY-like_superfamily"/>
</dbReference>
<gene>
    <name evidence="4" type="ORF">AVDCRST_MAG11-2983</name>
</gene>
<reference evidence="4" key="1">
    <citation type="submission" date="2020-02" db="EMBL/GenBank/DDBJ databases">
        <authorList>
            <person name="Meier V. D."/>
        </authorList>
    </citation>
    <scope>NUCLEOTIDE SEQUENCE</scope>
    <source>
        <strain evidence="4">AVDCRST_MAG11</strain>
    </source>
</reference>
<organism evidence="4">
    <name type="scientific">uncultured Gemmatimonadaceae bacterium</name>
    <dbReference type="NCBI Taxonomy" id="246130"/>
    <lineage>
        <taxon>Bacteria</taxon>
        <taxon>Pseudomonadati</taxon>
        <taxon>Gemmatimonadota</taxon>
        <taxon>Gemmatimonadia</taxon>
        <taxon>Gemmatimonadales</taxon>
        <taxon>Gemmatimonadaceae</taxon>
        <taxon>environmental samples</taxon>
    </lineage>
</organism>
<evidence type="ECO:0000259" key="3">
    <source>
        <dbReference type="PROSITE" id="PS50110"/>
    </source>
</evidence>
<protein>
    <recommendedName>
        <fullName evidence="3">Response regulatory domain-containing protein</fullName>
    </recommendedName>
</protein>
<accession>A0A6J4LSK3</accession>
<evidence type="ECO:0000256" key="2">
    <source>
        <dbReference type="PROSITE-ProRule" id="PRU00169"/>
    </source>
</evidence>
<dbReference type="PANTHER" id="PTHR44591:SF3">
    <property type="entry name" value="RESPONSE REGULATORY DOMAIN-CONTAINING PROTEIN"/>
    <property type="match status" value="1"/>
</dbReference>
<name>A0A6J4LSK3_9BACT</name>
<dbReference type="AlphaFoldDB" id="A0A6J4LSK3"/>
<sequence length="130" mass="13591">MPVKVLICDDAVLYSTLLSSWFRDDPEIDVAGTVSTGADALERAAELRPDVVLLDHLLSDAVSDELAPRLRERVPGVRIVLVSGLADDDLAEAAAAIGAEAWVRKASTQTAVRDALLRGAAGGREGDGAA</sequence>
<dbReference type="PANTHER" id="PTHR44591">
    <property type="entry name" value="STRESS RESPONSE REGULATOR PROTEIN 1"/>
    <property type="match status" value="1"/>
</dbReference>
<dbReference type="InterPro" id="IPR001789">
    <property type="entry name" value="Sig_transdc_resp-reg_receiver"/>
</dbReference>